<comment type="subcellular location">
    <subcellularLocation>
        <location evidence="1">Cytoplasm</location>
    </subcellularLocation>
</comment>
<evidence type="ECO:0000313" key="12">
    <source>
        <dbReference type="EMBL" id="RKP38665.1"/>
    </source>
</evidence>
<dbReference type="SUPFAM" id="SSF52540">
    <property type="entry name" value="P-loop containing nucleoside triphosphate hydrolases"/>
    <property type="match status" value="1"/>
</dbReference>
<evidence type="ECO:0000256" key="10">
    <source>
        <dbReference type="ARBA" id="ARBA00074866"/>
    </source>
</evidence>
<dbReference type="InterPro" id="IPR050100">
    <property type="entry name" value="TRAFAC_GTPase_members"/>
</dbReference>
<dbReference type="Gene3D" id="3.40.50.300">
    <property type="entry name" value="P-loop containing nucleotide triphosphate hydrolases"/>
    <property type="match status" value="1"/>
</dbReference>
<dbReference type="STRING" id="215637.A0A4P9ZY49"/>
<keyword evidence="7" id="KW-0342">GTP-binding</keyword>
<keyword evidence="5 12" id="KW-0378">Hydrolase</keyword>
<name>A0A4P9ZY49_9FUNG</name>
<evidence type="ECO:0000256" key="8">
    <source>
        <dbReference type="ARBA" id="ARBA00049117"/>
    </source>
</evidence>
<evidence type="ECO:0000259" key="11">
    <source>
        <dbReference type="PROSITE" id="PS51722"/>
    </source>
</evidence>
<evidence type="ECO:0000256" key="4">
    <source>
        <dbReference type="ARBA" id="ARBA00022741"/>
    </source>
</evidence>
<dbReference type="GO" id="GO:0005525">
    <property type="term" value="F:GTP binding"/>
    <property type="evidence" value="ECO:0007669"/>
    <property type="project" value="UniProtKB-KW"/>
</dbReference>
<dbReference type="CDD" id="cd01883">
    <property type="entry name" value="EF1_alpha"/>
    <property type="match status" value="1"/>
</dbReference>
<dbReference type="InterPro" id="IPR054696">
    <property type="entry name" value="GTP-eEF1A_C"/>
</dbReference>
<comment type="subunit">
    <text evidence="9">Component of the Dom34-Hbs1 complex, also named Pelota-HBS1L complex, composed of dom34 and hbs1.</text>
</comment>
<dbReference type="CDD" id="cd04093">
    <property type="entry name" value="HBS1_C_III"/>
    <property type="match status" value="1"/>
</dbReference>
<organism evidence="12 13">
    <name type="scientific">Dimargaris cristalligena</name>
    <dbReference type="NCBI Taxonomy" id="215637"/>
    <lineage>
        <taxon>Eukaryota</taxon>
        <taxon>Fungi</taxon>
        <taxon>Fungi incertae sedis</taxon>
        <taxon>Zoopagomycota</taxon>
        <taxon>Kickxellomycotina</taxon>
        <taxon>Dimargaritomycetes</taxon>
        <taxon>Dimargaritales</taxon>
        <taxon>Dimargaritaceae</taxon>
        <taxon>Dimargaris</taxon>
    </lineage>
</organism>
<dbReference type="PANTHER" id="PTHR23115">
    <property type="entry name" value="TRANSLATION FACTOR"/>
    <property type="match status" value="1"/>
</dbReference>
<dbReference type="InterPro" id="IPR009000">
    <property type="entry name" value="Transl_B-barrel_sf"/>
</dbReference>
<protein>
    <recommendedName>
        <fullName evidence="10">Elongation factor 1 alpha-like protein</fullName>
    </recommendedName>
</protein>
<evidence type="ECO:0000256" key="7">
    <source>
        <dbReference type="ARBA" id="ARBA00023134"/>
    </source>
</evidence>
<dbReference type="FunFam" id="3.40.50.300:FF:000204">
    <property type="entry name" value="Translation elongation factor Tu"/>
    <property type="match status" value="1"/>
</dbReference>
<dbReference type="AlphaFoldDB" id="A0A4P9ZY49"/>
<keyword evidence="3" id="KW-0963">Cytoplasm</keyword>
<dbReference type="InterPro" id="IPR004161">
    <property type="entry name" value="EFTu-like_2"/>
</dbReference>
<dbReference type="GO" id="GO:0006412">
    <property type="term" value="P:translation"/>
    <property type="evidence" value="ECO:0007669"/>
    <property type="project" value="UniProtKB-KW"/>
</dbReference>
<dbReference type="EMBL" id="ML002341">
    <property type="protein sequence ID" value="RKP38665.1"/>
    <property type="molecule type" value="Genomic_DNA"/>
</dbReference>
<evidence type="ECO:0000313" key="13">
    <source>
        <dbReference type="Proteomes" id="UP000268162"/>
    </source>
</evidence>
<evidence type="ECO:0000256" key="5">
    <source>
        <dbReference type="ARBA" id="ARBA00022801"/>
    </source>
</evidence>
<reference evidence="13" key="1">
    <citation type="journal article" date="2018" name="Nat. Microbiol.">
        <title>Leveraging single-cell genomics to expand the fungal tree of life.</title>
        <authorList>
            <person name="Ahrendt S.R."/>
            <person name="Quandt C.A."/>
            <person name="Ciobanu D."/>
            <person name="Clum A."/>
            <person name="Salamov A."/>
            <person name="Andreopoulos B."/>
            <person name="Cheng J.F."/>
            <person name="Woyke T."/>
            <person name="Pelin A."/>
            <person name="Henrissat B."/>
            <person name="Reynolds N.K."/>
            <person name="Benny G.L."/>
            <person name="Smith M.E."/>
            <person name="James T.Y."/>
            <person name="Grigoriev I.V."/>
        </authorList>
    </citation>
    <scope>NUCLEOTIDE SEQUENCE [LARGE SCALE GENOMIC DNA]</scope>
    <source>
        <strain evidence="13">RSA 468</strain>
    </source>
</reference>
<dbReference type="Pfam" id="PF03144">
    <property type="entry name" value="GTP_EFTU_D2"/>
    <property type="match status" value="1"/>
</dbReference>
<dbReference type="GO" id="GO:0005737">
    <property type="term" value="C:cytoplasm"/>
    <property type="evidence" value="ECO:0007669"/>
    <property type="project" value="UniProtKB-SubCell"/>
</dbReference>
<dbReference type="GO" id="GO:0003924">
    <property type="term" value="F:GTPase activity"/>
    <property type="evidence" value="ECO:0007669"/>
    <property type="project" value="InterPro"/>
</dbReference>
<keyword evidence="6" id="KW-0648">Protein biosynthesis</keyword>
<keyword evidence="13" id="KW-1185">Reference proteome</keyword>
<sequence length="447" mass="48353">MGHLLYRMGQVSDRVMQKYERDAAKSGKSSFHFAWVLDETEEERSRGVTIDIATSNFETENRQFTILDAPGHRDFIPNMIAGATQADAAILVVDASLGGFEAGFSDYGQTKEHAILARSLGVQQLVVAVNKLDTLDWSEARFLEIRDQVSAFLTQIGFRPETLVFVPCSGLRGTNLTHRVGNEPEKASSKETNAQALVEWYSGPCLVEVIDQLAPPTRTLEGAFRLSVSDFFRGSLLGGTTHNQAASIAATIPVGSAASGGTTGTTVTVSGRVESGSVRVGERLALVPGLEIGTVKAIDHLDNLVQWAAAGDSILMTVQGIDLTQYSVGSVLCPRDHPIPTTSRFEAQIVVFETKVPITQGYPIILHYQSRNEPAFITKLVALLDKSSGEVIKKRPRHLPKSSAAKIEITSDRPVCLDTFQHSKSFGRITLRKGGETIGAGIVTAIF</sequence>
<dbReference type="Proteomes" id="UP000268162">
    <property type="component" value="Unassembled WGS sequence"/>
</dbReference>
<keyword evidence="4" id="KW-0547">Nucleotide-binding</keyword>
<dbReference type="SUPFAM" id="SSF50447">
    <property type="entry name" value="Translation proteins"/>
    <property type="match status" value="1"/>
</dbReference>
<dbReference type="InterPro" id="IPR000795">
    <property type="entry name" value="T_Tr_GTP-bd_dom"/>
</dbReference>
<dbReference type="SUPFAM" id="SSF50465">
    <property type="entry name" value="EF-Tu/eEF-1alpha/eIF2-gamma C-terminal domain"/>
    <property type="match status" value="1"/>
</dbReference>
<dbReference type="Pfam" id="PF00009">
    <property type="entry name" value="GTP_EFTU"/>
    <property type="match status" value="1"/>
</dbReference>
<evidence type="ECO:0000256" key="2">
    <source>
        <dbReference type="ARBA" id="ARBA00007249"/>
    </source>
</evidence>
<comment type="similarity">
    <text evidence="2">Belongs to the TRAFAC class translation factor GTPase superfamily. Classic translation factor GTPase family. EF-Tu/EF-1A subfamily.</text>
</comment>
<feature type="domain" description="Tr-type G" evidence="11">
    <location>
        <begin position="1"/>
        <end position="221"/>
    </location>
</feature>
<evidence type="ECO:0000256" key="1">
    <source>
        <dbReference type="ARBA" id="ARBA00004496"/>
    </source>
</evidence>
<dbReference type="PRINTS" id="PR00315">
    <property type="entry name" value="ELONGATNFCT"/>
</dbReference>
<comment type="catalytic activity">
    <reaction evidence="8">
        <text>GTP + H2O = GDP + phosphate + H(+)</text>
        <dbReference type="Rhea" id="RHEA:19669"/>
        <dbReference type="ChEBI" id="CHEBI:15377"/>
        <dbReference type="ChEBI" id="CHEBI:15378"/>
        <dbReference type="ChEBI" id="CHEBI:37565"/>
        <dbReference type="ChEBI" id="CHEBI:43474"/>
        <dbReference type="ChEBI" id="CHEBI:58189"/>
    </reaction>
    <physiologicalReaction direction="left-to-right" evidence="8">
        <dbReference type="Rhea" id="RHEA:19670"/>
    </physiologicalReaction>
</comment>
<dbReference type="InterPro" id="IPR027417">
    <property type="entry name" value="P-loop_NTPase"/>
</dbReference>
<accession>A0A4P9ZY49</accession>
<dbReference type="Pfam" id="PF22594">
    <property type="entry name" value="GTP-eEF1A_C"/>
    <property type="match status" value="1"/>
</dbReference>
<gene>
    <name evidence="12" type="ORF">BJ085DRAFT_42564</name>
</gene>
<dbReference type="InterPro" id="IPR009001">
    <property type="entry name" value="Transl_elong_EF1A/Init_IF2_C"/>
</dbReference>
<evidence type="ECO:0000256" key="6">
    <source>
        <dbReference type="ARBA" id="ARBA00022917"/>
    </source>
</evidence>
<proteinExistence type="inferred from homology"/>
<dbReference type="PROSITE" id="PS51722">
    <property type="entry name" value="G_TR_2"/>
    <property type="match status" value="1"/>
</dbReference>
<dbReference type="GO" id="GO:1990533">
    <property type="term" value="C:Dom34-Hbs1 complex"/>
    <property type="evidence" value="ECO:0007669"/>
    <property type="project" value="UniProtKB-ARBA"/>
</dbReference>
<dbReference type="FunFam" id="2.40.30.10:FF:000070">
    <property type="entry name" value="Translation elongation factor EF-1 subunit"/>
    <property type="match status" value="1"/>
</dbReference>
<dbReference type="Gene3D" id="2.40.30.10">
    <property type="entry name" value="Translation factors"/>
    <property type="match status" value="2"/>
</dbReference>
<evidence type="ECO:0000256" key="9">
    <source>
        <dbReference type="ARBA" id="ARBA00063537"/>
    </source>
</evidence>
<evidence type="ECO:0000256" key="3">
    <source>
        <dbReference type="ARBA" id="ARBA00022490"/>
    </source>
</evidence>